<comment type="caution">
    <text evidence="1">The sequence shown here is derived from an EMBL/GenBank/DDBJ whole genome shotgun (WGS) entry which is preliminary data.</text>
</comment>
<sequence length="100" mass="11841">MTNKIDLCDDALFQKVITPPLEEFQDYKIKPANYMIQDVGENFLLHRELSEGESSQSEEMMCRYEGKMYVFLYNFPSEEEALQAIHSYWNAIKQLNSFEK</sequence>
<organism evidence="1 2">
    <name type="scientific">Bacillus thuringiensis serovar iberica</name>
    <dbReference type="NCBI Taxonomy" id="180866"/>
    <lineage>
        <taxon>Bacteria</taxon>
        <taxon>Bacillati</taxon>
        <taxon>Bacillota</taxon>
        <taxon>Bacilli</taxon>
        <taxon>Bacillales</taxon>
        <taxon>Bacillaceae</taxon>
        <taxon>Bacillus</taxon>
        <taxon>Bacillus cereus group</taxon>
    </lineage>
</organism>
<name>A0A9X6LIN3_BACTU</name>
<reference evidence="1 2" key="1">
    <citation type="submission" date="2016-10" db="EMBL/GenBank/DDBJ databases">
        <title>Comparative genomics of Bacillus thuringiensis reveals a path to pathogens against multiple invertebrate hosts.</title>
        <authorList>
            <person name="Zheng J."/>
            <person name="Gao Q."/>
            <person name="Liu H."/>
            <person name="Peng D."/>
            <person name="Ruan L."/>
            <person name="Sun M."/>
        </authorList>
    </citation>
    <scope>NUCLEOTIDE SEQUENCE [LARGE SCALE GENOMIC DNA]</scope>
    <source>
        <strain evidence="1">BGSC 4BW1</strain>
    </source>
</reference>
<dbReference type="Proteomes" id="UP000195120">
    <property type="component" value="Unassembled WGS sequence"/>
</dbReference>
<evidence type="ECO:0000313" key="2">
    <source>
        <dbReference type="Proteomes" id="UP000195120"/>
    </source>
</evidence>
<evidence type="ECO:0000313" key="1">
    <source>
        <dbReference type="EMBL" id="OUB46707.1"/>
    </source>
</evidence>
<dbReference type="AlphaFoldDB" id="A0A9X6LIN3"/>
<dbReference type="EMBL" id="MOOP01000101">
    <property type="protein sequence ID" value="OUB46707.1"/>
    <property type="molecule type" value="Genomic_DNA"/>
</dbReference>
<protein>
    <submittedName>
        <fullName evidence="1">Uncharacterized protein</fullName>
    </submittedName>
</protein>
<accession>A0A9X6LIN3</accession>
<dbReference type="RefSeq" id="WP_086401518.1">
    <property type="nucleotide sequence ID" value="NZ_MOOP01000101.1"/>
</dbReference>
<proteinExistence type="predicted"/>
<gene>
    <name evidence="1" type="ORF">BK741_18090</name>
</gene>